<proteinExistence type="predicted"/>
<organism evidence="3">
    <name type="scientific">Schizophyllum commune (strain H4-8 / FGSC 9210)</name>
    <name type="common">Split gill fungus</name>
    <dbReference type="NCBI Taxonomy" id="578458"/>
    <lineage>
        <taxon>Eukaryota</taxon>
        <taxon>Fungi</taxon>
        <taxon>Dikarya</taxon>
        <taxon>Basidiomycota</taxon>
        <taxon>Agaricomycotina</taxon>
        <taxon>Agaricomycetes</taxon>
        <taxon>Agaricomycetidae</taxon>
        <taxon>Agaricales</taxon>
        <taxon>Schizophyllaceae</taxon>
        <taxon>Schizophyllum</taxon>
    </lineage>
</organism>
<sequence length="111" mass="11595">MAGASLPSRCPRPTPSTPTPHTRACSATSSAPRTSARTGPSRTPSPRASSATCCCTPSPPRAASASRRTCRTAVRWTHDCTGWACCSSSTLCTIVSERVRVGSIWSKADGR</sequence>
<feature type="region of interest" description="Disordered" evidence="1">
    <location>
        <begin position="1"/>
        <end position="53"/>
    </location>
</feature>
<dbReference type="AlphaFoldDB" id="D8QB20"/>
<evidence type="ECO:0000313" key="2">
    <source>
        <dbReference type="EMBL" id="EFI94279.1"/>
    </source>
</evidence>
<dbReference type="InParanoid" id="D8QB20"/>
<feature type="compositionally biased region" description="Low complexity" evidence="1">
    <location>
        <begin position="19"/>
        <end position="51"/>
    </location>
</feature>
<evidence type="ECO:0000313" key="3">
    <source>
        <dbReference type="Proteomes" id="UP000007431"/>
    </source>
</evidence>
<dbReference type="EMBL" id="GL377309">
    <property type="protein sequence ID" value="EFI94279.1"/>
    <property type="molecule type" value="Genomic_DNA"/>
</dbReference>
<reference evidence="2 3" key="1">
    <citation type="journal article" date="2010" name="Nat. Biotechnol.">
        <title>Genome sequence of the model mushroom Schizophyllum commune.</title>
        <authorList>
            <person name="Ohm R.A."/>
            <person name="de Jong J.F."/>
            <person name="Lugones L.G."/>
            <person name="Aerts A."/>
            <person name="Kothe E."/>
            <person name="Stajich J.E."/>
            <person name="de Vries R.P."/>
            <person name="Record E."/>
            <person name="Levasseur A."/>
            <person name="Baker S.E."/>
            <person name="Bartholomew K.A."/>
            <person name="Coutinho P.M."/>
            <person name="Erdmann S."/>
            <person name="Fowler T.J."/>
            <person name="Gathman A.C."/>
            <person name="Lombard V."/>
            <person name="Henrissat B."/>
            <person name="Knabe N."/>
            <person name="Kuees U."/>
            <person name="Lilly W.W."/>
            <person name="Lindquist E."/>
            <person name="Lucas S."/>
            <person name="Magnuson J.K."/>
            <person name="Piumi F."/>
            <person name="Raudaskoski M."/>
            <person name="Salamov A."/>
            <person name="Schmutz J."/>
            <person name="Schwarze F.W.M.R."/>
            <person name="vanKuyk P.A."/>
            <person name="Horton J.S."/>
            <person name="Grigoriev I.V."/>
            <person name="Woesten H.A.B."/>
        </authorList>
    </citation>
    <scope>NUCLEOTIDE SEQUENCE [LARGE SCALE GENOMIC DNA]</scope>
    <source>
        <strain evidence="3">H4-8 / FGSC 9210</strain>
    </source>
</reference>
<keyword evidence="3" id="KW-1185">Reference proteome</keyword>
<gene>
    <name evidence="2" type="ORF">SCHCODRAFT_82848</name>
</gene>
<evidence type="ECO:0000256" key="1">
    <source>
        <dbReference type="SAM" id="MobiDB-lite"/>
    </source>
</evidence>
<protein>
    <submittedName>
        <fullName evidence="2">Expressed protein</fullName>
    </submittedName>
</protein>
<accession>D8QB20</accession>
<dbReference type="Proteomes" id="UP000007431">
    <property type="component" value="Unassembled WGS sequence"/>
</dbReference>
<name>D8QB20_SCHCM</name>
<dbReference type="HOGENOM" id="CLU_2159863_0_0_1"/>